<evidence type="ECO:0000313" key="2">
    <source>
        <dbReference type="EMBL" id="GAA1286891.1"/>
    </source>
</evidence>
<dbReference type="Proteomes" id="UP001500282">
    <property type="component" value="Unassembled WGS sequence"/>
</dbReference>
<dbReference type="InterPro" id="IPR001387">
    <property type="entry name" value="Cro/C1-type_HTH"/>
</dbReference>
<proteinExistence type="predicted"/>
<name>A0ABP4HVM9_9ACTN</name>
<dbReference type="SUPFAM" id="SSF47413">
    <property type="entry name" value="lambda repressor-like DNA-binding domains"/>
    <property type="match status" value="1"/>
</dbReference>
<dbReference type="PROSITE" id="PS50943">
    <property type="entry name" value="HTH_CROC1"/>
    <property type="match status" value="1"/>
</dbReference>
<keyword evidence="3" id="KW-1185">Reference proteome</keyword>
<accession>A0ABP4HVM9</accession>
<gene>
    <name evidence="2" type="ORF">GCM10009579_57130</name>
</gene>
<dbReference type="Pfam" id="PF13560">
    <property type="entry name" value="HTH_31"/>
    <property type="match status" value="1"/>
</dbReference>
<evidence type="ECO:0000313" key="3">
    <source>
        <dbReference type="Proteomes" id="UP001500282"/>
    </source>
</evidence>
<protein>
    <recommendedName>
        <fullName evidence="1">HTH cro/C1-type domain-containing protein</fullName>
    </recommendedName>
</protein>
<sequence>MTTTYDRDPAPLVLGAYLRALRLAKGLTLSDAAEVIRSSAARLSRMETGQVAQQWRDVSTLLRRYGVINWSSIVGALRWSGQQSRAPKRGAGTIHDDAEIGTLLVHATA</sequence>
<dbReference type="Gene3D" id="1.10.260.40">
    <property type="entry name" value="lambda repressor-like DNA-binding domains"/>
    <property type="match status" value="1"/>
</dbReference>
<reference evidence="3" key="1">
    <citation type="journal article" date="2019" name="Int. J. Syst. Evol. Microbiol.">
        <title>The Global Catalogue of Microorganisms (GCM) 10K type strain sequencing project: providing services to taxonomists for standard genome sequencing and annotation.</title>
        <authorList>
            <consortium name="The Broad Institute Genomics Platform"/>
            <consortium name="The Broad Institute Genome Sequencing Center for Infectious Disease"/>
            <person name="Wu L."/>
            <person name="Ma J."/>
        </authorList>
    </citation>
    <scope>NUCLEOTIDE SEQUENCE [LARGE SCALE GENOMIC DNA]</scope>
    <source>
        <strain evidence="3">JCM 11448</strain>
    </source>
</reference>
<comment type="caution">
    <text evidence="2">The sequence shown here is derived from an EMBL/GenBank/DDBJ whole genome shotgun (WGS) entry which is preliminary data.</text>
</comment>
<evidence type="ECO:0000259" key="1">
    <source>
        <dbReference type="PROSITE" id="PS50943"/>
    </source>
</evidence>
<organism evidence="2 3">
    <name type="scientific">Streptomyces javensis</name>
    <dbReference type="NCBI Taxonomy" id="114698"/>
    <lineage>
        <taxon>Bacteria</taxon>
        <taxon>Bacillati</taxon>
        <taxon>Actinomycetota</taxon>
        <taxon>Actinomycetes</taxon>
        <taxon>Kitasatosporales</taxon>
        <taxon>Streptomycetaceae</taxon>
        <taxon>Streptomyces</taxon>
        <taxon>Streptomyces violaceusniger group</taxon>
    </lineage>
</organism>
<feature type="domain" description="HTH cro/C1-type" evidence="1">
    <location>
        <begin position="18"/>
        <end position="71"/>
    </location>
</feature>
<dbReference type="InterPro" id="IPR010982">
    <property type="entry name" value="Lambda_DNA-bd_dom_sf"/>
</dbReference>
<dbReference type="CDD" id="cd00093">
    <property type="entry name" value="HTH_XRE"/>
    <property type="match status" value="1"/>
</dbReference>
<dbReference type="EMBL" id="BAAAIH010000037">
    <property type="protein sequence ID" value="GAA1286891.1"/>
    <property type="molecule type" value="Genomic_DNA"/>
</dbReference>